<accession>A0A2T2WJJ5</accession>
<comment type="caution">
    <text evidence="1">The sequence shown here is derived from an EMBL/GenBank/DDBJ whole genome shotgun (WGS) entry which is preliminary data.</text>
</comment>
<dbReference type="EMBL" id="PXYT01000112">
    <property type="protein sequence ID" value="PSR22395.1"/>
    <property type="molecule type" value="Genomic_DNA"/>
</dbReference>
<dbReference type="Proteomes" id="UP000242699">
    <property type="component" value="Unassembled WGS sequence"/>
</dbReference>
<dbReference type="AlphaFoldDB" id="A0A2T2WJJ5"/>
<sequence length="429" mass="49761">MKQIQTPFEHTQTLHPLSGSGLVTFGLRQHHWQEVRVPIQEAPRFAQTLAAHEDVYIAQNRFRGPRRITHLWQLDSLWADLDFYKTPWAGRKPDTILFWLHESLREAHLPDPTFVVFSGRGLSASWLHSPVPRQALPRWNACQRLIYQALKPLGADRAALDAARVFRLIGTVNGRSGETVTALTPVGEIWDFDTLADEILPLTRAALNDLRVQRALRRPERPQEGNKQVKTAFTTATLWEARLSDLQKLRELRWWGELPPGHRDLWLFLAINAMSWLVDSPKILYREALTLAQEAGGWPEGEMRTRMQAIFKRSQQAMRGETIRWQGHEIDPRYHFKNETIIEWLDITPEEQTEMQTLIGPEEIRKRHREQQAQTRRAQGAMSRAEYETQAQARRAEAALRRSHGESIAAIAKALNVSTRRVWQWLKEY</sequence>
<dbReference type="Pfam" id="PF13384">
    <property type="entry name" value="HTH_23"/>
    <property type="match status" value="1"/>
</dbReference>
<evidence type="ECO:0008006" key="3">
    <source>
        <dbReference type="Google" id="ProtNLM"/>
    </source>
</evidence>
<protein>
    <recommendedName>
        <fullName evidence="3">Replication protein</fullName>
    </recommendedName>
</protein>
<name>A0A2T2WJJ5_9FIRM</name>
<gene>
    <name evidence="1" type="ORF">C7B43_20800</name>
</gene>
<reference evidence="1 2" key="1">
    <citation type="journal article" date="2014" name="BMC Genomics">
        <title>Comparison of environmental and isolate Sulfobacillus genomes reveals diverse carbon, sulfur, nitrogen, and hydrogen metabolisms.</title>
        <authorList>
            <person name="Justice N.B."/>
            <person name="Norman A."/>
            <person name="Brown C.T."/>
            <person name="Singh A."/>
            <person name="Thomas B.C."/>
            <person name="Banfield J.F."/>
        </authorList>
    </citation>
    <scope>NUCLEOTIDE SEQUENCE [LARGE SCALE GENOMIC DNA]</scope>
    <source>
        <strain evidence="1">AMDSBA1</strain>
    </source>
</reference>
<organism evidence="1 2">
    <name type="scientific">Sulfobacillus benefaciens</name>
    <dbReference type="NCBI Taxonomy" id="453960"/>
    <lineage>
        <taxon>Bacteria</taxon>
        <taxon>Bacillati</taxon>
        <taxon>Bacillota</taxon>
        <taxon>Clostridia</taxon>
        <taxon>Eubacteriales</taxon>
        <taxon>Clostridiales Family XVII. Incertae Sedis</taxon>
        <taxon>Sulfobacillus</taxon>
    </lineage>
</organism>
<evidence type="ECO:0000313" key="2">
    <source>
        <dbReference type="Proteomes" id="UP000242699"/>
    </source>
</evidence>
<proteinExistence type="predicted"/>
<evidence type="ECO:0000313" key="1">
    <source>
        <dbReference type="EMBL" id="PSR22395.1"/>
    </source>
</evidence>